<proteinExistence type="predicted"/>
<sequence>MQDLETYSALVADIYELSGEHRRWETLLARIAPFVGGRVAQLAVFSVDAPLQPAWAVTGMPRDAYRNFIYRHASEDLRLPFILANQGRVIRAEDGVDEARFRATPFYREMVEPLDLPFSLVSYFAREGDVMATLAVMRGRDAGPFDEEERSRLGLLAPHLRRAFELFALLQKAKAQADDIGAALDLVDAGVFLASGDLRVAHVNRAGEELLKSGHGVAIRAGRLAFSDAAAGRELCAAARRALDPGAAASADHIEATLNGCEAPLRVSLHPLGRDGLRASLAPLAELAVVVRKPGRASRIDAERLMGALKLTPAEAALAASLAAGGSLDDHARERGVSKATVRTQIKALFAKTETSRQGALVAALRENLDVTLM</sequence>
<dbReference type="Proteomes" id="UP000289708">
    <property type="component" value="Unassembled WGS sequence"/>
</dbReference>
<dbReference type="EMBL" id="RYFI01000011">
    <property type="protein sequence ID" value="RXF73035.1"/>
    <property type="molecule type" value="Genomic_DNA"/>
</dbReference>
<dbReference type="InterPro" id="IPR016032">
    <property type="entry name" value="Sig_transdc_resp-reg_C-effctor"/>
</dbReference>
<organism evidence="2 3">
    <name type="scientific">Hansschlegelia zhihuaiae</name>
    <dbReference type="NCBI Taxonomy" id="405005"/>
    <lineage>
        <taxon>Bacteria</taxon>
        <taxon>Pseudomonadati</taxon>
        <taxon>Pseudomonadota</taxon>
        <taxon>Alphaproteobacteria</taxon>
        <taxon>Hyphomicrobiales</taxon>
        <taxon>Methylopilaceae</taxon>
        <taxon>Hansschlegelia</taxon>
    </lineage>
</organism>
<reference evidence="2 3" key="1">
    <citation type="submission" date="2018-12" db="EMBL/GenBank/DDBJ databases">
        <title>bacterium Hansschlegelia zhihuaiae S113.</title>
        <authorList>
            <person name="He J."/>
        </authorList>
    </citation>
    <scope>NUCLEOTIDE SEQUENCE [LARGE SCALE GENOMIC DNA]</scope>
    <source>
        <strain evidence="2 3">S 113</strain>
    </source>
</reference>
<dbReference type="InterPro" id="IPR000792">
    <property type="entry name" value="Tscrpt_reg_LuxR_C"/>
</dbReference>
<name>A0A4Q0MHZ7_9HYPH</name>
<keyword evidence="3" id="KW-1185">Reference proteome</keyword>
<dbReference type="SUPFAM" id="SSF46894">
    <property type="entry name" value="C-terminal effector domain of the bipartite response regulators"/>
    <property type="match status" value="1"/>
</dbReference>
<dbReference type="GO" id="GO:0003677">
    <property type="term" value="F:DNA binding"/>
    <property type="evidence" value="ECO:0007669"/>
    <property type="project" value="InterPro"/>
</dbReference>
<feature type="domain" description="HTH luxR-type" evidence="1">
    <location>
        <begin position="308"/>
        <end position="365"/>
    </location>
</feature>
<gene>
    <name evidence="2" type="ORF">EK403_12955</name>
</gene>
<evidence type="ECO:0000313" key="3">
    <source>
        <dbReference type="Proteomes" id="UP000289708"/>
    </source>
</evidence>
<protein>
    <submittedName>
        <fullName evidence="2">Helix-turn-helix transcriptional regulator</fullName>
    </submittedName>
</protein>
<dbReference type="AlphaFoldDB" id="A0A4Q0MHZ7"/>
<dbReference type="InterPro" id="IPR036388">
    <property type="entry name" value="WH-like_DNA-bd_sf"/>
</dbReference>
<dbReference type="GO" id="GO:0006355">
    <property type="term" value="P:regulation of DNA-templated transcription"/>
    <property type="evidence" value="ECO:0007669"/>
    <property type="project" value="InterPro"/>
</dbReference>
<comment type="caution">
    <text evidence="2">The sequence shown here is derived from an EMBL/GenBank/DDBJ whole genome shotgun (WGS) entry which is preliminary data.</text>
</comment>
<dbReference type="RefSeq" id="WP_128777895.1">
    <property type="nucleotide sequence ID" value="NZ_RYFI01000011.1"/>
</dbReference>
<evidence type="ECO:0000259" key="1">
    <source>
        <dbReference type="SMART" id="SM00421"/>
    </source>
</evidence>
<dbReference type="Gene3D" id="1.10.10.10">
    <property type="entry name" value="Winged helix-like DNA-binding domain superfamily/Winged helix DNA-binding domain"/>
    <property type="match status" value="1"/>
</dbReference>
<dbReference type="SMART" id="SM00421">
    <property type="entry name" value="HTH_LUXR"/>
    <property type="match status" value="1"/>
</dbReference>
<dbReference type="OrthoDB" id="7444822at2"/>
<accession>A0A4Q0MHZ7</accession>
<dbReference type="SUPFAM" id="SSF55781">
    <property type="entry name" value="GAF domain-like"/>
    <property type="match status" value="1"/>
</dbReference>
<evidence type="ECO:0000313" key="2">
    <source>
        <dbReference type="EMBL" id="RXF73035.1"/>
    </source>
</evidence>